<dbReference type="EMBL" id="CR522870">
    <property type="protein sequence ID" value="CAG36932.1"/>
    <property type="molecule type" value="Genomic_DNA"/>
</dbReference>
<feature type="binding site" evidence="6">
    <location>
        <position position="278"/>
    </location>
    <ligand>
        <name>a divalent metal cation</name>
        <dbReference type="ChEBI" id="CHEBI:60240"/>
    </ligand>
</feature>
<feature type="active site" description="Proton acceptor" evidence="4">
    <location>
        <position position="183"/>
    </location>
</feature>
<comment type="cofactor">
    <cofactor evidence="6">
        <name>Mg(2+)</name>
        <dbReference type="ChEBI" id="CHEBI:18420"/>
    </cofactor>
    <cofactor evidence="6">
        <name>Mn(2+)</name>
        <dbReference type="ChEBI" id="CHEBI:29035"/>
    </cofactor>
    <text evidence="6">Divalent metal cations. Prefers magnesium or manganese.</text>
</comment>
<dbReference type="STRING" id="177439.DP2203"/>
<dbReference type="Pfam" id="PF00390">
    <property type="entry name" value="malic"/>
    <property type="match status" value="1"/>
</dbReference>
<dbReference type="NCBIfam" id="NF010052">
    <property type="entry name" value="PRK13529.1"/>
    <property type="match status" value="1"/>
</dbReference>
<feature type="domain" description="Malic enzyme NAD-binding" evidence="8">
    <location>
        <begin position="279"/>
        <end position="537"/>
    </location>
</feature>
<feature type="binding site" evidence="5">
    <location>
        <position position="468"/>
    </location>
    <ligand>
        <name>(S)-malate</name>
        <dbReference type="ChEBI" id="CHEBI:15589"/>
    </ligand>
</feature>
<keyword evidence="6 7" id="KW-0479">Metal-binding</keyword>
<dbReference type="GO" id="GO:0004470">
    <property type="term" value="F:malic enzyme activity"/>
    <property type="evidence" value="ECO:0007669"/>
    <property type="project" value="InterPro"/>
</dbReference>
<dbReference type="Pfam" id="PF03949">
    <property type="entry name" value="Malic_M"/>
    <property type="match status" value="1"/>
</dbReference>
<dbReference type="CDD" id="cd05312">
    <property type="entry name" value="NAD_bind_1_malic_enz"/>
    <property type="match status" value="1"/>
</dbReference>
<keyword evidence="11" id="KW-1185">Reference proteome</keyword>
<dbReference type="PANTHER" id="PTHR23406:SF34">
    <property type="entry name" value="NAD-DEPENDENT MALIC ENZYME, MITOCHONDRIAL"/>
    <property type="match status" value="1"/>
</dbReference>
<dbReference type="PROSITE" id="PS51257">
    <property type="entry name" value="PROKAR_LIPOPROTEIN"/>
    <property type="match status" value="1"/>
</dbReference>
<gene>
    <name evidence="10" type="ordered locus">DP2203</name>
</gene>
<dbReference type="GO" id="GO:0006108">
    <property type="term" value="P:malate metabolic process"/>
    <property type="evidence" value="ECO:0007669"/>
    <property type="project" value="TreeGrafter"/>
</dbReference>
<dbReference type="SUPFAM" id="SSF53223">
    <property type="entry name" value="Aminoacid dehydrogenase-like, N-terminal domain"/>
    <property type="match status" value="1"/>
</dbReference>
<reference evidence="11" key="1">
    <citation type="journal article" date="2004" name="Environ. Microbiol.">
        <title>The genome of Desulfotalea psychrophila, a sulfate-reducing bacterium from permanently cold Arctic sediments.</title>
        <authorList>
            <person name="Rabus R."/>
            <person name="Ruepp A."/>
            <person name="Frickey T."/>
            <person name="Rattei T."/>
            <person name="Fartmann B."/>
            <person name="Stark M."/>
            <person name="Bauer M."/>
            <person name="Zibat A."/>
            <person name="Lombardot T."/>
            <person name="Becker I."/>
            <person name="Amann J."/>
            <person name="Gellner K."/>
            <person name="Teeling H."/>
            <person name="Leuschner W.D."/>
            <person name="Gloeckner F.-O."/>
            <person name="Lupas A.N."/>
            <person name="Amann R."/>
            <person name="Klenk H.-P."/>
        </authorList>
    </citation>
    <scope>NUCLEOTIDE SEQUENCE [LARGE SCALE GENOMIC DNA]</scope>
    <source>
        <strain evidence="11">DSM 12343 / LSv54</strain>
    </source>
</reference>
<protein>
    <submittedName>
        <fullName evidence="10">Related to NAD-dependent malic enzyme</fullName>
    </submittedName>
</protein>
<evidence type="ECO:0000259" key="9">
    <source>
        <dbReference type="SMART" id="SM01274"/>
    </source>
</evidence>
<organism evidence="10 11">
    <name type="scientific">Desulfotalea psychrophila (strain LSv54 / DSM 12343)</name>
    <dbReference type="NCBI Taxonomy" id="177439"/>
    <lineage>
        <taxon>Bacteria</taxon>
        <taxon>Pseudomonadati</taxon>
        <taxon>Thermodesulfobacteriota</taxon>
        <taxon>Desulfobulbia</taxon>
        <taxon>Desulfobulbales</taxon>
        <taxon>Desulfocapsaceae</taxon>
        <taxon>Desulfotalea</taxon>
    </lineage>
</organism>
<dbReference type="eggNOG" id="COG0281">
    <property type="taxonomic scope" value="Bacteria"/>
</dbReference>
<dbReference type="InterPro" id="IPR036291">
    <property type="entry name" value="NAD(P)-bd_dom_sf"/>
</dbReference>
<evidence type="ECO:0000256" key="1">
    <source>
        <dbReference type="ARBA" id="ARBA00008785"/>
    </source>
</evidence>
<dbReference type="PIRSF" id="PIRSF000106">
    <property type="entry name" value="ME"/>
    <property type="match status" value="1"/>
</dbReference>
<evidence type="ECO:0000313" key="11">
    <source>
        <dbReference type="Proteomes" id="UP000000602"/>
    </source>
</evidence>
<evidence type="ECO:0000256" key="3">
    <source>
        <dbReference type="ARBA" id="ARBA00023027"/>
    </source>
</evidence>
<feature type="domain" description="Malic enzyme N-terminal" evidence="9">
    <location>
        <begin position="89"/>
        <end position="269"/>
    </location>
</feature>
<evidence type="ECO:0000313" key="10">
    <source>
        <dbReference type="EMBL" id="CAG36932.1"/>
    </source>
</evidence>
<dbReference type="PANTHER" id="PTHR23406">
    <property type="entry name" value="MALIC ENZYME-RELATED"/>
    <property type="match status" value="1"/>
</dbReference>
<keyword evidence="2" id="KW-0560">Oxidoreductase</keyword>
<proteinExistence type="inferred from homology"/>
<feature type="binding site" evidence="6">
    <location>
        <position position="254"/>
    </location>
    <ligand>
        <name>a divalent metal cation</name>
        <dbReference type="ChEBI" id="CHEBI:60240"/>
    </ligand>
</feature>
<dbReference type="GO" id="GO:0051287">
    <property type="term" value="F:NAD binding"/>
    <property type="evidence" value="ECO:0007669"/>
    <property type="project" value="InterPro"/>
</dbReference>
<dbReference type="PRINTS" id="PR00072">
    <property type="entry name" value="MALOXRDTASE"/>
</dbReference>
<dbReference type="InterPro" id="IPR012302">
    <property type="entry name" value="Malic_NAD-bd"/>
</dbReference>
<evidence type="ECO:0000256" key="2">
    <source>
        <dbReference type="ARBA" id="ARBA00023002"/>
    </source>
</evidence>
<dbReference type="InterPro" id="IPR037062">
    <property type="entry name" value="Malic_N_dom_sf"/>
</dbReference>
<dbReference type="Gene3D" id="3.40.50.10380">
    <property type="entry name" value="Malic enzyme, N-terminal domain"/>
    <property type="match status" value="1"/>
</dbReference>
<dbReference type="InterPro" id="IPR046346">
    <property type="entry name" value="Aminoacid_DH-like_N_sf"/>
</dbReference>
<evidence type="ECO:0000256" key="4">
    <source>
        <dbReference type="PIRSR" id="PIRSR000106-1"/>
    </source>
</evidence>
<dbReference type="OrthoDB" id="3314528at2"/>
<dbReference type="GO" id="GO:0016616">
    <property type="term" value="F:oxidoreductase activity, acting on the CH-OH group of donors, NAD or NADP as acceptor"/>
    <property type="evidence" value="ECO:0007669"/>
    <property type="project" value="InterPro"/>
</dbReference>
<evidence type="ECO:0000256" key="5">
    <source>
        <dbReference type="PIRSR" id="PIRSR000106-2"/>
    </source>
</evidence>
<evidence type="ECO:0000256" key="7">
    <source>
        <dbReference type="RuleBase" id="RU003427"/>
    </source>
</evidence>
<dbReference type="SMART" id="SM00919">
    <property type="entry name" value="Malic_M"/>
    <property type="match status" value="1"/>
</dbReference>
<evidence type="ECO:0000256" key="6">
    <source>
        <dbReference type="PIRSR" id="PIRSR000106-3"/>
    </source>
</evidence>
<dbReference type="AlphaFoldDB" id="Q6AL43"/>
<dbReference type="SMART" id="SM01274">
    <property type="entry name" value="malic"/>
    <property type="match status" value="1"/>
</dbReference>
<evidence type="ECO:0000259" key="8">
    <source>
        <dbReference type="SMART" id="SM00919"/>
    </source>
</evidence>
<feature type="binding site" evidence="5">
    <location>
        <position position="424"/>
    </location>
    <ligand>
        <name>(S)-malate</name>
        <dbReference type="ChEBI" id="CHEBI:15589"/>
    </ligand>
</feature>
<dbReference type="InterPro" id="IPR001891">
    <property type="entry name" value="Malic_OxRdtase"/>
</dbReference>
<feature type="active site" description="Proton donor" evidence="4">
    <location>
        <position position="112"/>
    </location>
</feature>
<feature type="binding site" evidence="6">
    <location>
        <position position="255"/>
    </location>
    <ligand>
        <name>a divalent metal cation</name>
        <dbReference type="ChEBI" id="CHEBI:60240"/>
    </ligand>
</feature>
<sequence length="578" mass="63463">MSSDLYRFKYDEFGNTRDIAVYGTGPSIMSCSYTNKSTAFSSKERDDFGLQGSLPPGFRDLEAQVENCHIKLGEKESEEEKYIFIRSLFDRNVTLAHALIQSDLEKFMGIIYTPTVGLAVQKYSAMFRQANGLHFSPDTIDQAEDILRRFAHRDIRVAVVTDNQGILGIGDQGAGGIAICLGKLMLYTQGAGIAPWHCLPISLDIGTDNEALLADKHYLGWRQKRLVGDEYTAFIDRFARAFRNVFPNALCQWEDFSKQNAFDIRDKYRHSMVSFNDDVQGTGAITFSAILSAMKVKRAKLTDQVFLIHGAGAGGVGIGEQIQVALMAEGLSEEEARDKVFTIDSRGVVTVDRKIEAYKKKFAKDGAKLSWLADPENHKLENVIKQAGVTVLIGTSGQGGCFTETVVKNMLGNTERPVIFPLSNPTHMAEAQPKDIYAWTNGQALVATGSPFAPVEHDGKTSRIGQCNNVFVFPGVGLGVLASGAREVLPEFFTAAAYAVSNSLSQEALDRGCLVPEVSEISKVSEKVALAVATCAIEHGVSRPCVYSDFSHNNDPARMKVLISKMRWSPEYLPMTAM</sequence>
<dbReference type="GO" id="GO:0046872">
    <property type="term" value="F:metal ion binding"/>
    <property type="evidence" value="ECO:0007669"/>
    <property type="project" value="UniProtKB-KW"/>
</dbReference>
<comment type="similarity">
    <text evidence="1 7">Belongs to the malic enzymes family.</text>
</comment>
<dbReference type="SUPFAM" id="SSF51735">
    <property type="entry name" value="NAD(P)-binding Rossmann-fold domains"/>
    <property type="match status" value="1"/>
</dbReference>
<dbReference type="HOGENOM" id="CLU_011405_5_2_7"/>
<dbReference type="InterPro" id="IPR012301">
    <property type="entry name" value="Malic_N_dom"/>
</dbReference>
<keyword evidence="3" id="KW-0520">NAD</keyword>
<dbReference type="Gene3D" id="3.40.50.720">
    <property type="entry name" value="NAD(P)-binding Rossmann-like Domain"/>
    <property type="match status" value="1"/>
</dbReference>
<name>Q6AL43_DESPS</name>
<dbReference type="Proteomes" id="UP000000602">
    <property type="component" value="Chromosome"/>
</dbReference>
<accession>Q6AL43</accession>
<dbReference type="RefSeq" id="WP_011189444.1">
    <property type="nucleotide sequence ID" value="NC_006138.1"/>
</dbReference>
<dbReference type="KEGG" id="dps:DP2203"/>